<name>A0ABR1YQV2_9PEZI</name>
<proteinExistence type="predicted"/>
<organism evidence="1 2">
    <name type="scientific">Phyllosticta capitalensis</name>
    <dbReference type="NCBI Taxonomy" id="121624"/>
    <lineage>
        <taxon>Eukaryota</taxon>
        <taxon>Fungi</taxon>
        <taxon>Dikarya</taxon>
        <taxon>Ascomycota</taxon>
        <taxon>Pezizomycotina</taxon>
        <taxon>Dothideomycetes</taxon>
        <taxon>Dothideomycetes incertae sedis</taxon>
        <taxon>Botryosphaeriales</taxon>
        <taxon>Phyllostictaceae</taxon>
        <taxon>Phyllosticta</taxon>
    </lineage>
</organism>
<reference evidence="1 2" key="1">
    <citation type="submission" date="2024-04" db="EMBL/GenBank/DDBJ databases">
        <title>Phyllosticta paracitricarpa is synonymous to the EU quarantine fungus P. citricarpa based on phylogenomic analyses.</title>
        <authorList>
            <consortium name="Lawrence Berkeley National Laboratory"/>
            <person name="Van Ingen-Buijs V.A."/>
            <person name="Van Westerhoven A.C."/>
            <person name="Haridas S."/>
            <person name="Skiadas P."/>
            <person name="Martin F."/>
            <person name="Groenewald J.Z."/>
            <person name="Crous P.W."/>
            <person name="Seidl M.F."/>
        </authorList>
    </citation>
    <scope>NUCLEOTIDE SEQUENCE [LARGE SCALE GENOMIC DNA]</scope>
    <source>
        <strain evidence="1 2">CBS 123374</strain>
    </source>
</reference>
<evidence type="ECO:0000313" key="2">
    <source>
        <dbReference type="Proteomes" id="UP001492380"/>
    </source>
</evidence>
<protein>
    <submittedName>
        <fullName evidence="1">Uncharacterized protein</fullName>
    </submittedName>
</protein>
<dbReference type="EMBL" id="JBBWRZ010000005">
    <property type="protein sequence ID" value="KAK8235815.1"/>
    <property type="molecule type" value="Genomic_DNA"/>
</dbReference>
<accession>A0ABR1YQV2</accession>
<gene>
    <name evidence="1" type="ORF">HDK90DRAFT_257004</name>
</gene>
<keyword evidence="2" id="KW-1185">Reference proteome</keyword>
<comment type="caution">
    <text evidence="1">The sequence shown here is derived from an EMBL/GenBank/DDBJ whole genome shotgun (WGS) entry which is preliminary data.</text>
</comment>
<sequence>MLSLLIALCLFEPYLDRPRPGWNWGLIWQSVRHSVNITSCLPIFLEMLWSELFVDMAPLRRLDCAWLPLSYTPLLSATKLCHLYSGAPAPFLTTALSARHIHLGPEQLIPLPSFTLLTNQAPQTRHRRLTKPTSIHPYRKAAPRHPARLLSCPSPSRPSRNSRQCCRAGLAGLGWIGRGCVCYVLMLGRAALLSVGWSAARTHLPCVQTAIHD</sequence>
<dbReference type="Proteomes" id="UP001492380">
    <property type="component" value="Unassembled WGS sequence"/>
</dbReference>
<evidence type="ECO:0000313" key="1">
    <source>
        <dbReference type="EMBL" id="KAK8235815.1"/>
    </source>
</evidence>